<dbReference type="CDD" id="cd09272">
    <property type="entry name" value="RNase_HI_RT_Ty1"/>
    <property type="match status" value="1"/>
</dbReference>
<evidence type="ECO:0000313" key="2">
    <source>
        <dbReference type="EMBL" id="PKU82692.1"/>
    </source>
</evidence>
<evidence type="ECO:0000259" key="1">
    <source>
        <dbReference type="PROSITE" id="PS50994"/>
    </source>
</evidence>
<dbReference type="InterPro" id="IPR043502">
    <property type="entry name" value="DNA/RNA_pol_sf"/>
</dbReference>
<dbReference type="InterPro" id="IPR012337">
    <property type="entry name" value="RNaseH-like_sf"/>
</dbReference>
<evidence type="ECO:0000313" key="3">
    <source>
        <dbReference type="Proteomes" id="UP000233837"/>
    </source>
</evidence>
<dbReference type="Pfam" id="PF07727">
    <property type="entry name" value="RVT_2"/>
    <property type="match status" value="1"/>
</dbReference>
<organism evidence="2 3">
    <name type="scientific">Dendrobium catenatum</name>
    <dbReference type="NCBI Taxonomy" id="906689"/>
    <lineage>
        <taxon>Eukaryota</taxon>
        <taxon>Viridiplantae</taxon>
        <taxon>Streptophyta</taxon>
        <taxon>Embryophyta</taxon>
        <taxon>Tracheophyta</taxon>
        <taxon>Spermatophyta</taxon>
        <taxon>Magnoliopsida</taxon>
        <taxon>Liliopsida</taxon>
        <taxon>Asparagales</taxon>
        <taxon>Orchidaceae</taxon>
        <taxon>Epidendroideae</taxon>
        <taxon>Malaxideae</taxon>
        <taxon>Dendrobiinae</taxon>
        <taxon>Dendrobium</taxon>
    </lineage>
</organism>
<proteinExistence type="predicted"/>
<dbReference type="Proteomes" id="UP000233837">
    <property type="component" value="Unassembled WGS sequence"/>
</dbReference>
<dbReference type="InterPro" id="IPR001584">
    <property type="entry name" value="Integrase_cat-core"/>
</dbReference>
<dbReference type="SUPFAM" id="SSF53098">
    <property type="entry name" value="Ribonuclease H-like"/>
    <property type="match status" value="1"/>
</dbReference>
<feature type="domain" description="Integrase catalytic" evidence="1">
    <location>
        <begin position="1"/>
        <end position="108"/>
    </location>
</feature>
<dbReference type="EMBL" id="KZ502167">
    <property type="protein sequence ID" value="PKU82692.1"/>
    <property type="molecule type" value="Genomic_DNA"/>
</dbReference>
<dbReference type="SUPFAM" id="SSF56672">
    <property type="entry name" value="DNA/RNA polymerases"/>
    <property type="match status" value="1"/>
</dbReference>
<reference evidence="2 3" key="2">
    <citation type="journal article" date="2017" name="Nature">
        <title>The Apostasia genome and the evolution of orchids.</title>
        <authorList>
            <person name="Zhang G.Q."/>
            <person name="Liu K.W."/>
            <person name="Li Z."/>
            <person name="Lohaus R."/>
            <person name="Hsiao Y.Y."/>
            <person name="Niu S.C."/>
            <person name="Wang J.Y."/>
            <person name="Lin Y.C."/>
            <person name="Xu Q."/>
            <person name="Chen L.J."/>
            <person name="Yoshida K."/>
            <person name="Fujiwara S."/>
            <person name="Wang Z.W."/>
            <person name="Zhang Y.Q."/>
            <person name="Mitsuda N."/>
            <person name="Wang M."/>
            <person name="Liu G.H."/>
            <person name="Pecoraro L."/>
            <person name="Huang H.X."/>
            <person name="Xiao X.J."/>
            <person name="Lin M."/>
            <person name="Wu X.Y."/>
            <person name="Wu W.L."/>
            <person name="Chen Y.Y."/>
            <person name="Chang S.B."/>
            <person name="Sakamoto S."/>
            <person name="Ohme-Takagi M."/>
            <person name="Yagi M."/>
            <person name="Zeng S.J."/>
            <person name="Shen C.Y."/>
            <person name="Yeh C.M."/>
            <person name="Luo Y.B."/>
            <person name="Tsai W.C."/>
            <person name="Van de Peer Y."/>
            <person name="Liu Z.J."/>
        </authorList>
    </citation>
    <scope>NUCLEOTIDE SEQUENCE [LARGE SCALE GENOMIC DNA]</scope>
    <source>
        <tissue evidence="2">The whole plant</tissue>
    </source>
</reference>
<dbReference type="InterPro" id="IPR036397">
    <property type="entry name" value="RNaseH_sf"/>
</dbReference>
<dbReference type="InterPro" id="IPR057670">
    <property type="entry name" value="SH3_retrovirus"/>
</dbReference>
<dbReference type="PANTHER" id="PTHR11439">
    <property type="entry name" value="GAG-POL-RELATED RETROTRANSPOSON"/>
    <property type="match status" value="1"/>
</dbReference>
<dbReference type="PROSITE" id="PS50994">
    <property type="entry name" value="INTEGRASE"/>
    <property type="match status" value="1"/>
</dbReference>
<accession>A0A2I0X459</accession>
<dbReference type="Pfam" id="PF25597">
    <property type="entry name" value="SH3_retrovirus"/>
    <property type="match status" value="1"/>
</dbReference>
<dbReference type="GO" id="GO:0015074">
    <property type="term" value="P:DNA integration"/>
    <property type="evidence" value="ECO:0007669"/>
    <property type="project" value="InterPro"/>
</dbReference>
<dbReference type="PANTHER" id="PTHR11439:SF483">
    <property type="entry name" value="PEPTIDE SYNTHASE GLIP-LIKE, PUTATIVE (AFU_ORTHOLOGUE AFUA_3G12920)-RELATED"/>
    <property type="match status" value="1"/>
</dbReference>
<dbReference type="InterPro" id="IPR013103">
    <property type="entry name" value="RVT_2"/>
</dbReference>
<reference evidence="2 3" key="1">
    <citation type="journal article" date="2016" name="Sci. Rep.">
        <title>The Dendrobium catenatum Lindl. genome sequence provides insights into polysaccharide synthase, floral development and adaptive evolution.</title>
        <authorList>
            <person name="Zhang G.Q."/>
            <person name="Xu Q."/>
            <person name="Bian C."/>
            <person name="Tsai W.C."/>
            <person name="Yeh C.M."/>
            <person name="Liu K.W."/>
            <person name="Yoshida K."/>
            <person name="Zhang L.S."/>
            <person name="Chang S.B."/>
            <person name="Chen F."/>
            <person name="Shi Y."/>
            <person name="Su Y.Y."/>
            <person name="Zhang Y.Q."/>
            <person name="Chen L.J."/>
            <person name="Yin Y."/>
            <person name="Lin M."/>
            <person name="Huang H."/>
            <person name="Deng H."/>
            <person name="Wang Z.W."/>
            <person name="Zhu S.L."/>
            <person name="Zhao X."/>
            <person name="Deng C."/>
            <person name="Niu S.C."/>
            <person name="Huang J."/>
            <person name="Wang M."/>
            <person name="Liu G.H."/>
            <person name="Yang H.J."/>
            <person name="Xiao X.J."/>
            <person name="Hsiao Y.Y."/>
            <person name="Wu W.L."/>
            <person name="Chen Y.Y."/>
            <person name="Mitsuda N."/>
            <person name="Ohme-Takagi M."/>
            <person name="Luo Y.B."/>
            <person name="Van de Peer Y."/>
            <person name="Liu Z.J."/>
        </authorList>
    </citation>
    <scope>NUCLEOTIDE SEQUENCE [LARGE SCALE GENOMIC DNA]</scope>
    <source>
        <tissue evidence="2">The whole plant</tissue>
    </source>
</reference>
<name>A0A2I0X459_9ASPA</name>
<dbReference type="AlphaFoldDB" id="A0A2I0X459"/>
<dbReference type="GO" id="GO:0003676">
    <property type="term" value="F:nucleic acid binding"/>
    <property type="evidence" value="ECO:0007669"/>
    <property type="project" value="InterPro"/>
</dbReference>
<sequence length="739" mass="83429">MLMCQFNARLCTIRTDGGGEYINNNFKAFCIKWGIKHEYSCPYTPAQNSIAERKNRHLLEMVRSLLIHSNVHPSMWVDAIYTSVYLINRLPTVSLCYRTPYEKLFGKVPEYKHLKVFGSLCYPWLRPYAKSKLSAMSLPCVFIGYATNQKGYRCLDPKTQRVYTSRHVLFNENIFPFHEHTCSSNNICETNAGRYMPPLLLVPTQSITSTAAGAPATVSQSTQTQSPTVITSVCSPAAVPISQPTTARQIPHPMQTRLQTGTLRPKKIFDLTHQIDESDPTSYSQAIKMEHWRQAMSTEFQALQAQGTWELVPPDPSFNVLGCKWIFRTKTNSNGQIARYKARLVALGYNQEFGTDYTDTFSPVAKITTLRILLTIALHRNWPLHQLDISKAFLHGSLNDVVYMKQPPGFIDKDNPNYICKLNKALYGLKQAPRKWFETFTGFLHHFGFKTSNADPSLLIYSKNSSLMYILVYVDDIILTGNNSSIISALLDSLHKRFNMRNLGYLHQFLGITAEKTNNGLLLHQSKYAESILARAGMTNCKALATPSNPKNDDLTDSACFSNPTLYRQLVGALQYLTLIRPDIAYSVNRASQAMHKPTDLHFAALKRILRYIRGTVHHGLPISGNSLTLTSYSDSDWAGDLQDRKSTTGYCNFLGDSLVSWSVKKQSTIARSSTEAEYRALAATSTEIIWLRRLLQDLDCPQTESTVLYCDNTSAIALANNPVYHARTKHIEIDCHFI</sequence>
<gene>
    <name evidence="2" type="ORF">MA16_Dca027599</name>
</gene>
<protein>
    <submittedName>
        <fullName evidence="2">Retrovirus-related Pol polyprotein from transposon TNT 1-94</fullName>
    </submittedName>
</protein>
<keyword evidence="3" id="KW-1185">Reference proteome</keyword>
<dbReference type="Gene3D" id="3.30.420.10">
    <property type="entry name" value="Ribonuclease H-like superfamily/Ribonuclease H"/>
    <property type="match status" value="1"/>
</dbReference>